<keyword evidence="2" id="KW-0808">Transferase</keyword>
<dbReference type="InterPro" id="IPR041698">
    <property type="entry name" value="Methyltransf_25"/>
</dbReference>
<dbReference type="SUPFAM" id="SSF53335">
    <property type="entry name" value="S-adenosyl-L-methionine-dependent methyltransferases"/>
    <property type="match status" value="1"/>
</dbReference>
<comment type="caution">
    <text evidence="2">The sequence shown here is derived from an EMBL/GenBank/DDBJ whole genome shotgun (WGS) entry which is preliminary data.</text>
</comment>
<name>A0A024H5N4_9MICC</name>
<dbReference type="Pfam" id="PF13649">
    <property type="entry name" value="Methyltransf_25"/>
    <property type="match status" value="1"/>
</dbReference>
<dbReference type="PANTHER" id="PTHR42912:SF45">
    <property type="entry name" value="23S RRNA (GUANINE(745)-N(1))-METHYLTRANSFERASE"/>
    <property type="match status" value="1"/>
</dbReference>
<keyword evidence="2" id="KW-0489">Methyltransferase</keyword>
<reference evidence="3" key="1">
    <citation type="journal article" date="2014" name="Genome Announc.">
        <title>Genome Sequence of Arthrobacter siccitolerans 4J27, a Xeroprotectant-Producing Desiccation-Tolerant Microorganism.</title>
        <authorList>
            <person name="Manzanera M."/>
            <person name="Santa-Cruz-Calvo L."/>
            <person name="Vilchez J.I."/>
            <person name="Garcia-Fontana C."/>
            <person name="Silva-Castro G.A."/>
            <person name="Calvo C."/>
            <person name="Gonzalez-Lopez J."/>
        </authorList>
    </citation>
    <scope>NUCLEOTIDE SEQUENCE [LARGE SCALE GENOMIC DNA]</scope>
    <source>
        <strain evidence="3">4J27</strain>
    </source>
</reference>
<dbReference type="EMBL" id="CAQI01000046">
    <property type="protein sequence ID" value="CCQ47074.1"/>
    <property type="molecule type" value="Genomic_DNA"/>
</dbReference>
<dbReference type="GO" id="GO:0008168">
    <property type="term" value="F:methyltransferase activity"/>
    <property type="evidence" value="ECO:0007669"/>
    <property type="project" value="UniProtKB-KW"/>
</dbReference>
<evidence type="ECO:0000313" key="3">
    <source>
        <dbReference type="Proteomes" id="UP000035722"/>
    </source>
</evidence>
<evidence type="ECO:0000259" key="1">
    <source>
        <dbReference type="Pfam" id="PF13649"/>
    </source>
</evidence>
<organism evidence="2 3">
    <name type="scientific">Pseudarthrobacter siccitolerans</name>
    <dbReference type="NCBI Taxonomy" id="861266"/>
    <lineage>
        <taxon>Bacteria</taxon>
        <taxon>Bacillati</taxon>
        <taxon>Actinomycetota</taxon>
        <taxon>Actinomycetes</taxon>
        <taxon>Micrococcales</taxon>
        <taxon>Micrococcaceae</taxon>
        <taxon>Pseudarthrobacter</taxon>
    </lineage>
</organism>
<dbReference type="PANTHER" id="PTHR42912">
    <property type="entry name" value="METHYLTRANSFERASE"/>
    <property type="match status" value="1"/>
</dbReference>
<protein>
    <submittedName>
        <fullName evidence="2">Methyltransferase domain protein</fullName>
    </submittedName>
</protein>
<dbReference type="Gene3D" id="3.40.50.150">
    <property type="entry name" value="Vaccinia Virus protein VP39"/>
    <property type="match status" value="1"/>
</dbReference>
<dbReference type="GO" id="GO:0032259">
    <property type="term" value="P:methylation"/>
    <property type="evidence" value="ECO:0007669"/>
    <property type="project" value="UniProtKB-KW"/>
</dbReference>
<feature type="domain" description="Methyltransferase" evidence="1">
    <location>
        <begin position="55"/>
        <end position="140"/>
    </location>
</feature>
<keyword evidence="3" id="KW-1185">Reference proteome</keyword>
<evidence type="ECO:0000313" key="2">
    <source>
        <dbReference type="EMBL" id="CCQ47074.1"/>
    </source>
</evidence>
<dbReference type="Proteomes" id="UP000035722">
    <property type="component" value="Unassembled WGS sequence"/>
</dbReference>
<sequence length="222" mass="24485">MQGIPEQADHEADLAGFYDREAAAGSTRAMTPARVQCREWFIRLLKDEHRHSLFELGCGTGVEGVEFVRAGLHYCGVDLSGQSVRLARAKGLEASVASGRSLPFRDDSFSAAWTMSTLLHVPNSRIHDVVGELVRVCAPGSPIAVGLWSGNDEEVLNPEDHDVPRRFFSRRSDAALHRIFGRHGHIEHFQTWPEGTGAESGPGAGHWIQHYQFLVLRTPGPK</sequence>
<dbReference type="AlphaFoldDB" id="A0A024H5N4"/>
<accession>A0A024H5N4</accession>
<dbReference type="STRING" id="861266.ARTSIC4J27_3052"/>
<dbReference type="OrthoDB" id="9804312at2"/>
<dbReference type="InterPro" id="IPR029063">
    <property type="entry name" value="SAM-dependent_MTases_sf"/>
</dbReference>
<dbReference type="InterPro" id="IPR050508">
    <property type="entry name" value="Methyltransf_Superfamily"/>
</dbReference>
<gene>
    <name evidence="2" type="ORF">ARTSIC4J27_3052</name>
</gene>
<dbReference type="RefSeq" id="WP_050055932.1">
    <property type="nucleotide sequence ID" value="NZ_CAQI01000046.1"/>
</dbReference>
<proteinExistence type="predicted"/>